<dbReference type="InterPro" id="IPR045256">
    <property type="entry name" value="RanBP1_RanBD"/>
</dbReference>
<feature type="domain" description="RanBD1" evidence="25">
    <location>
        <begin position="2362"/>
        <end position="2499"/>
    </location>
</feature>
<evidence type="ECO:0000256" key="13">
    <source>
        <dbReference type="ARBA" id="ARBA00023125"/>
    </source>
</evidence>
<dbReference type="EMBL" id="CADEPI010000001">
    <property type="protein sequence ID" value="CAB3359260.1"/>
    <property type="molecule type" value="Genomic_DNA"/>
</dbReference>
<keyword evidence="29" id="KW-1185">Reference proteome</keyword>
<keyword evidence="16" id="KW-0539">Nucleus</keyword>
<keyword evidence="11" id="KW-0653">Protein transport</keyword>
<evidence type="ECO:0000256" key="5">
    <source>
        <dbReference type="ARBA" id="ARBA00022553"/>
    </source>
</evidence>
<evidence type="ECO:0000256" key="8">
    <source>
        <dbReference type="ARBA" id="ARBA00022771"/>
    </source>
</evidence>
<comment type="cofactor">
    <cofactor evidence="1">
        <name>Zn(2+)</name>
        <dbReference type="ChEBI" id="CHEBI:29105"/>
    </cofactor>
</comment>
<evidence type="ECO:0000256" key="21">
    <source>
        <dbReference type="PROSITE-ProRule" id="PRU00322"/>
    </source>
</evidence>
<evidence type="ECO:0000256" key="20">
    <source>
        <dbReference type="ARBA" id="ARBA00079437"/>
    </source>
</evidence>
<feature type="region of interest" description="Disordered" evidence="24">
    <location>
        <begin position="1376"/>
        <end position="1410"/>
    </location>
</feature>
<dbReference type="InterPro" id="IPR000697">
    <property type="entry name" value="WH1/EVH1_dom"/>
</dbReference>
<keyword evidence="14" id="KW-0906">Nuclear pore complex</keyword>
<dbReference type="InterPro" id="IPR045255">
    <property type="entry name" value="RanBP1-like"/>
</dbReference>
<keyword evidence="9" id="KW-0509">mRNA transport</keyword>
<dbReference type="SUPFAM" id="SSF90209">
    <property type="entry name" value="Ran binding protein zinc finger-like"/>
    <property type="match status" value="2"/>
</dbReference>
<dbReference type="GO" id="GO:0006913">
    <property type="term" value="P:nucleocytoplasmic transport"/>
    <property type="evidence" value="ECO:0007669"/>
    <property type="project" value="InterPro"/>
</dbReference>
<dbReference type="FunFam" id="2.30.29.30:FF:000018">
    <property type="entry name" value="E3 SUMO-protein ligase RanBP2"/>
    <property type="match status" value="4"/>
</dbReference>
<protein>
    <recommendedName>
        <fullName evidence="18">Nuclear pore complex protein Nup153</fullName>
    </recommendedName>
    <alternativeName>
        <fullName evidence="20">153 kDa nucleoporin</fullName>
    </alternativeName>
    <alternativeName>
        <fullName evidence="19">Nucleoporin Nup153</fullName>
    </alternativeName>
</protein>
<dbReference type="InterPro" id="IPR011993">
    <property type="entry name" value="PH-like_dom_sf"/>
</dbReference>
<keyword evidence="13" id="KW-0238">DNA-binding</keyword>
<feature type="region of interest" description="Disordered" evidence="24">
    <location>
        <begin position="1934"/>
        <end position="1957"/>
    </location>
</feature>
<comment type="subcellular location">
    <subcellularLocation>
        <location evidence="2">Nucleus membrane</location>
    </subcellularLocation>
    <subcellularLocation>
        <location evidence="3">Nucleus</location>
        <location evidence="3">Nuclear pore complex</location>
    </subcellularLocation>
</comment>
<feature type="compositionally biased region" description="Polar residues" evidence="24">
    <location>
        <begin position="837"/>
        <end position="864"/>
    </location>
</feature>
<proteinExistence type="inferred from homology"/>
<comment type="caution">
    <text evidence="28">The sequence shown here is derived from an EMBL/GenBank/DDBJ whole genome shotgun (WGS) entry which is preliminary data.</text>
</comment>
<keyword evidence="15" id="KW-0472">Membrane</keyword>
<evidence type="ECO:0000256" key="2">
    <source>
        <dbReference type="ARBA" id="ARBA00004126"/>
    </source>
</evidence>
<dbReference type="PROSITE" id="PS50005">
    <property type="entry name" value="TPR"/>
    <property type="match status" value="1"/>
</dbReference>
<feature type="coiled-coil region" evidence="23">
    <location>
        <begin position="926"/>
        <end position="960"/>
    </location>
</feature>
<sequence length="2678" mass="296244">MFSKKKDLDAYVSDIFKKSKSEKERNSKCLTIAKQYAQLQEWATARRYVGAYIQDHPNSAPAMRLQGDCEENLGNMEKALNSYRSSLTGDPTQKDLIFKVCELLCKVSVDTETYQYWADRAESLESTHPSVFKLKEHILTSISSSGSISFVPQELEALIMAEQKARPEDSSPNCRLLKLYTGKGQHSKAYKLAVELEAKSPFRNDIMWYETLTQSLEECKKSVENNWEFHSFLLLALERLLSLCIDKVFDPSKQNKLLLVHNNLSTVIDTTFKLDQALFSAQTIDKPGLSSRRALAEHLMQHLVAQLAFHLACILFKKAKRDPGQLKSAKKFSGPLLMLAYQTQIPDEDLSWFKDLPNSLQNSTKLWMNEGKLRKSQAGNILLGLNRKKKFLDVISPLLVTKWQEKLYEDIFVAYPRSSLTSYLAMKMDTNKLNRSLPTPNELGPFDEASTLSYFDQLPLLVWYGLQSRAQGHPWTPLNEMNDDPNLVALNVLPAKPLCAAFPSLKRFNKDLPGITQPTPESLSQMDIDAFIFASVACSASVLEENQIRWSGDERPEVLPICLSEALCTSPQKLWWTNVCHILKPSEGHFSVSSETRKIIRNGLEAIRSVDSQSGQQDVRLLCALARYFTAQAIKNEKCGADDDLVAALYLRASHYWSCAKPALENIKSGRALRQPHQDRLFALFGKELDRIGAVSLLYEACFAAGSQLVKNGRFEEAIEAFGDLSSPYASMEQALLYKKMGEAEEVDMPTKEIYFKRALGSFYLTLDRLKGQRVDPRHPLNNSLRLYIEETEEQMNVLFPDAHIRNQVRRGDHSYSDVSDEEDNPRTPAPRAHHSTPFTSSRARPVTLSNGTPANGSQRSHSYYRSPAVLTPRPREEARPSPERLEAQMRQLSVQREGELQAMARIVEATRSSDNGLRTELQYFKDAVSKDLQANQREMMELRKETEELNKNFQGVQNDLQKVLKLLKTTHITNISPAVSESRNIPDEDHHYYGEEIENEYGNESSAINLSQVPHQKSFPTAAAAGNTAGNFPMYNRAVFPFPPPNYFPLAGGVDTTALMYQNLPFLAPGALPFSEGQRLPEFQVGAPNLLPGQLPVSATAAQNAAIYSQLVQPPVQLAMINKVPPVVPTVQIVSDPTVPVATKTPEKTPLLSLPHAFQITMPAEAQIPTASPLDKAPAIADVSPQMIMQNVPTPTYSSVTPEASKRTPRISRVSVGSVVSEDGEVPEHDAIPDFKPIIPLPDEIVPNTGEEEENVLFENRAKLYRFVDGEWKERGTGLMKILESMETSKVRILMRRDQVLKVCCNHFIPSDIVLSHISGNDKTWSWAAQDFADETVRVEKFGVRFKTVEEANLFKDTIDKVKAKLPKTPVSKPVDSSPTLIASSKSPVSKPPLIAETPKSSISAKSNAPASTVSFGGFTFTSAPSLAKKVDEDRVDVSKKEETAAKASPFAGFSFGTPSSTPSIFGSFGGPKSETFGGVSALQSTEKNEKSTPLLGTTSVFENSPVSQLSFANMSQQQPSTFSNSAGNFKGFDGAGTLVFGGSTPSKSTTAVESTGSVSSSAVNPGDAESAEDFIPTADFKPVIPLPELVEVKTGEEGEDVLFENRAKLLRFVLETKEWKERGIGKMKMTWNPSTCKVRLVMRREQVLKVCCNHFLTREMKLLPISSSDRSWTWVAQDYSEGNLSQETLAIKFKNPEEASAFKEKWLEIQKDMTDGDKLLRGQAPPAQPIATSVTPLNADKDLMKQFKKPEGSWECKDCYISNKADVTKCVACQSSKPGSETPKSNQTMAPAAGGSLMSQFKKPEGSWDCKACYINNKADVNICVACETARPGFEGTKPTKNLTPGLTFDLKSSGSSKFSFGNAAAAGPVVTSSSTSTFTFGNPSSTSTSKPAFAFGVSQPAFSFGTPKITEPSSTTTSFGFKLPATPAQITTVSTSAVSPGDAEESDEEVENDEGDHIHFTPIIPLPEMVNVVTGEEDEEPLYSHRAKLYRWANGEWKERGTGDLKILRHKQNGSIRLLMRRDQVLKICLNHRLTNEMEFSPKGDTKRSFHWHASDFSEGEVRQEQFAVLFKTEDIAKDFIEHVEEAKSLLGDHESSAAQSVTAAKSMSPSANNPILESSLASNNQSTTPSKSFFGQDNNSSASGTQKFTLAPSSFSFGAVSKDFTQKTSTADPSVASDDEVKIVDVINLHVSSEDVNKARALQLPDNFYSYKQKTPCKGCKGCQDEESDSSSASVKEEGSAQAAKPVALFGQSATVGFSEKSIKPALNGSSFNIFSPSTDQPTFASLAQSNTSSGFGNAAPSKPFSWGTGAPLFGSTPAPVFGGGNTKPVALFQSPPKTDKDGHSSGEEEEEEVHDPHFEPIIDLPDIIDVRTGEEDEEKIFAQRAKLYRYDTSTKEWKERGVGEMKLLYHQATGRYRLLLRREQVYKVVLNQLLTKDLELKKMATSNNAVCWGGFNHAEESGGKTEELAVRFKNEDLLNEFKSKVEEAKERLSTMEPSTPPQADRQGPRTPPVHYEESDEEEHEEEEEGEDEEDEDDYETYDDYEENDLTDEQATVFSRKDGDPFGPWLALGVGRVKIAYCSDGLYSVIIELDVSEGSESVRIPVDSRMQAFSERTQDKEICFSGMNQAQDTDRVEYYKVLFQSSSAADDFQANFSEGLVMADNLQHENDVVP</sequence>
<evidence type="ECO:0000259" key="25">
    <source>
        <dbReference type="PROSITE" id="PS50196"/>
    </source>
</evidence>
<dbReference type="GO" id="GO:0008270">
    <property type="term" value="F:zinc ion binding"/>
    <property type="evidence" value="ECO:0007669"/>
    <property type="project" value="UniProtKB-KW"/>
</dbReference>
<dbReference type="Pfam" id="PF00638">
    <property type="entry name" value="Ran_BP1"/>
    <property type="match status" value="4"/>
</dbReference>
<evidence type="ECO:0000256" key="14">
    <source>
        <dbReference type="ARBA" id="ARBA00023132"/>
    </source>
</evidence>
<name>A0A8S1BSI8_9INSE</name>
<dbReference type="Proteomes" id="UP000494165">
    <property type="component" value="Unassembled WGS sequence"/>
</dbReference>
<evidence type="ECO:0000256" key="3">
    <source>
        <dbReference type="ARBA" id="ARBA00004567"/>
    </source>
</evidence>
<evidence type="ECO:0000256" key="7">
    <source>
        <dbReference type="ARBA" id="ARBA00022737"/>
    </source>
</evidence>
<feature type="compositionally biased region" description="Basic and acidic residues" evidence="24">
    <location>
        <begin position="2342"/>
        <end position="2351"/>
    </location>
</feature>
<evidence type="ECO:0000256" key="11">
    <source>
        <dbReference type="ARBA" id="ARBA00022927"/>
    </source>
</evidence>
<dbReference type="Pfam" id="PF00641">
    <property type="entry name" value="Zn_ribbon_RanBP"/>
    <property type="match status" value="2"/>
</dbReference>
<dbReference type="CDD" id="cd13179">
    <property type="entry name" value="RanBD_RanBP1"/>
    <property type="match status" value="1"/>
</dbReference>
<dbReference type="GO" id="GO:0005096">
    <property type="term" value="F:GTPase activator activity"/>
    <property type="evidence" value="ECO:0007669"/>
    <property type="project" value="TreeGrafter"/>
</dbReference>
<evidence type="ECO:0000256" key="6">
    <source>
        <dbReference type="ARBA" id="ARBA00022723"/>
    </source>
</evidence>
<feature type="region of interest" description="Disordered" evidence="24">
    <location>
        <begin position="2493"/>
        <end position="2545"/>
    </location>
</feature>
<dbReference type="InterPro" id="IPR036443">
    <property type="entry name" value="Znf_RanBP2_sf"/>
</dbReference>
<feature type="domain" description="WH1" evidence="27">
    <location>
        <begin position="2377"/>
        <end position="2497"/>
    </location>
</feature>
<feature type="domain" description="RanBD1" evidence="25">
    <location>
        <begin position="1235"/>
        <end position="1369"/>
    </location>
</feature>
<evidence type="ECO:0000256" key="1">
    <source>
        <dbReference type="ARBA" id="ARBA00001947"/>
    </source>
</evidence>
<feature type="compositionally biased region" description="Basic and acidic residues" evidence="24">
    <location>
        <begin position="874"/>
        <end position="884"/>
    </location>
</feature>
<evidence type="ECO:0000256" key="15">
    <source>
        <dbReference type="ARBA" id="ARBA00023136"/>
    </source>
</evidence>
<dbReference type="SUPFAM" id="SSF48452">
    <property type="entry name" value="TPR-like"/>
    <property type="match status" value="1"/>
</dbReference>
<organism evidence="28 29">
    <name type="scientific">Cloeon dipterum</name>
    <dbReference type="NCBI Taxonomy" id="197152"/>
    <lineage>
        <taxon>Eukaryota</taxon>
        <taxon>Metazoa</taxon>
        <taxon>Ecdysozoa</taxon>
        <taxon>Arthropoda</taxon>
        <taxon>Hexapoda</taxon>
        <taxon>Insecta</taxon>
        <taxon>Pterygota</taxon>
        <taxon>Palaeoptera</taxon>
        <taxon>Ephemeroptera</taxon>
        <taxon>Pisciforma</taxon>
        <taxon>Baetidae</taxon>
        <taxon>Cloeon</taxon>
    </lineage>
</organism>
<dbReference type="SMART" id="SM00160">
    <property type="entry name" value="RanBD"/>
    <property type="match status" value="4"/>
</dbReference>
<feature type="repeat" description="TPR" evidence="22">
    <location>
        <begin position="60"/>
        <end position="93"/>
    </location>
</feature>
<evidence type="ECO:0000259" key="26">
    <source>
        <dbReference type="PROSITE" id="PS50199"/>
    </source>
</evidence>
<feature type="region of interest" description="Disordered" evidence="24">
    <location>
        <begin position="810"/>
        <end position="884"/>
    </location>
</feature>
<keyword evidence="4" id="KW-0813">Transport</keyword>
<dbReference type="SMART" id="SM00547">
    <property type="entry name" value="ZnF_RBZ"/>
    <property type="match status" value="2"/>
</dbReference>
<keyword evidence="12" id="KW-0811">Translocation</keyword>
<evidence type="ECO:0000256" key="22">
    <source>
        <dbReference type="PROSITE-ProRule" id="PRU00339"/>
    </source>
</evidence>
<feature type="compositionally biased region" description="Acidic residues" evidence="24">
    <location>
        <begin position="1945"/>
        <end position="1957"/>
    </location>
</feature>
<evidence type="ECO:0000256" key="17">
    <source>
        <dbReference type="ARBA" id="ARBA00060842"/>
    </source>
</evidence>
<dbReference type="GO" id="GO:0015031">
    <property type="term" value="P:protein transport"/>
    <property type="evidence" value="ECO:0007669"/>
    <property type="project" value="UniProtKB-KW"/>
</dbReference>
<feature type="domain" description="RanBD1" evidence="25">
    <location>
        <begin position="1581"/>
        <end position="1717"/>
    </location>
</feature>
<evidence type="ECO:0000256" key="24">
    <source>
        <dbReference type="SAM" id="MobiDB-lite"/>
    </source>
</evidence>
<dbReference type="Gene3D" id="4.10.1060.10">
    <property type="entry name" value="Zinc finger, RanBP2-type"/>
    <property type="match status" value="2"/>
</dbReference>
<evidence type="ECO:0000313" key="29">
    <source>
        <dbReference type="Proteomes" id="UP000494165"/>
    </source>
</evidence>
<dbReference type="InterPro" id="IPR019734">
    <property type="entry name" value="TPR_rpt"/>
</dbReference>
<dbReference type="GO" id="GO:0005643">
    <property type="term" value="C:nuclear pore"/>
    <property type="evidence" value="ECO:0007669"/>
    <property type="project" value="UniProtKB-SubCell"/>
</dbReference>
<keyword evidence="10" id="KW-0862">Zinc</keyword>
<feature type="compositionally biased region" description="Acidic residues" evidence="24">
    <location>
        <begin position="2522"/>
        <end position="2545"/>
    </location>
</feature>
<keyword evidence="7" id="KW-0677">Repeat</keyword>
<dbReference type="GO" id="GO:0003677">
    <property type="term" value="F:DNA binding"/>
    <property type="evidence" value="ECO:0007669"/>
    <property type="project" value="UniProtKB-KW"/>
</dbReference>
<feature type="compositionally biased region" description="Polar residues" evidence="24">
    <location>
        <begin position="1376"/>
        <end position="1389"/>
    </location>
</feature>
<dbReference type="PROSITE" id="PS01358">
    <property type="entry name" value="ZF_RANBP2_1"/>
    <property type="match status" value="2"/>
</dbReference>
<feature type="domain" description="RanBP2-type" evidence="26">
    <location>
        <begin position="1806"/>
        <end position="1835"/>
    </location>
</feature>
<feature type="region of interest" description="Disordered" evidence="24">
    <location>
        <begin position="2330"/>
        <end position="2359"/>
    </location>
</feature>
<evidence type="ECO:0000256" key="12">
    <source>
        <dbReference type="ARBA" id="ARBA00023010"/>
    </source>
</evidence>
<keyword evidence="5" id="KW-0597">Phosphoprotein</keyword>
<dbReference type="Gene3D" id="2.30.29.30">
    <property type="entry name" value="Pleckstrin-homology domain (PH domain)/Phosphotyrosine-binding domain (PTB)"/>
    <property type="match status" value="4"/>
</dbReference>
<dbReference type="PANTHER" id="PTHR23138">
    <property type="entry name" value="RAN BINDING PROTEIN"/>
    <property type="match status" value="1"/>
</dbReference>
<evidence type="ECO:0000256" key="23">
    <source>
        <dbReference type="SAM" id="Coils"/>
    </source>
</evidence>
<dbReference type="PANTHER" id="PTHR23138:SF87">
    <property type="entry name" value="E3 SUMO-PROTEIN LIGASE RANBP2"/>
    <property type="match status" value="1"/>
</dbReference>
<accession>A0A8S1BSI8</accession>
<evidence type="ECO:0000256" key="10">
    <source>
        <dbReference type="ARBA" id="ARBA00022833"/>
    </source>
</evidence>
<keyword evidence="23" id="KW-0175">Coiled coil</keyword>
<dbReference type="InterPro" id="IPR000156">
    <property type="entry name" value="Ran_bind_dom"/>
</dbReference>
<keyword evidence="22" id="KW-0802">TPR repeat</keyword>
<evidence type="ECO:0000256" key="16">
    <source>
        <dbReference type="ARBA" id="ARBA00023242"/>
    </source>
</evidence>
<dbReference type="GO" id="GO:0031965">
    <property type="term" value="C:nuclear membrane"/>
    <property type="evidence" value="ECO:0007669"/>
    <property type="project" value="UniProtKB-SubCell"/>
</dbReference>
<dbReference type="PROSITE" id="PS50229">
    <property type="entry name" value="WH1"/>
    <property type="match status" value="1"/>
</dbReference>
<feature type="domain" description="RanBP2-type" evidence="26">
    <location>
        <begin position="1752"/>
        <end position="1781"/>
    </location>
</feature>
<evidence type="ECO:0000256" key="9">
    <source>
        <dbReference type="ARBA" id="ARBA00022816"/>
    </source>
</evidence>
<dbReference type="FunFam" id="4.10.1060.10:FF:000001">
    <property type="entry name" value="Nuclear pore complex protein Nup153"/>
    <property type="match status" value="2"/>
</dbReference>
<feature type="region of interest" description="Disordered" evidence="24">
    <location>
        <begin position="2104"/>
        <end position="2143"/>
    </location>
</feature>
<evidence type="ECO:0000256" key="18">
    <source>
        <dbReference type="ARBA" id="ARBA00068609"/>
    </source>
</evidence>
<dbReference type="PROSITE" id="PS50196">
    <property type="entry name" value="RANBD1"/>
    <property type="match status" value="4"/>
</dbReference>
<evidence type="ECO:0000259" key="27">
    <source>
        <dbReference type="PROSITE" id="PS50229"/>
    </source>
</evidence>
<evidence type="ECO:0000256" key="4">
    <source>
        <dbReference type="ARBA" id="ARBA00022448"/>
    </source>
</evidence>
<dbReference type="InterPro" id="IPR001876">
    <property type="entry name" value="Znf_RanBP2"/>
</dbReference>
<dbReference type="InterPro" id="IPR011990">
    <property type="entry name" value="TPR-like_helical_dom_sf"/>
</dbReference>
<dbReference type="SUPFAM" id="SSF50729">
    <property type="entry name" value="PH domain-like"/>
    <property type="match status" value="4"/>
</dbReference>
<feature type="compositionally biased region" description="Polar residues" evidence="24">
    <location>
        <begin position="1400"/>
        <end position="1410"/>
    </location>
</feature>
<evidence type="ECO:0000256" key="19">
    <source>
        <dbReference type="ARBA" id="ARBA00078197"/>
    </source>
</evidence>
<dbReference type="OrthoDB" id="2357150at2759"/>
<dbReference type="GO" id="GO:0005737">
    <property type="term" value="C:cytoplasm"/>
    <property type="evidence" value="ECO:0007669"/>
    <property type="project" value="TreeGrafter"/>
</dbReference>
<feature type="domain" description="RanBD1" evidence="25">
    <location>
        <begin position="1962"/>
        <end position="2096"/>
    </location>
</feature>
<reference evidence="28 29" key="1">
    <citation type="submission" date="2020-04" db="EMBL/GenBank/DDBJ databases">
        <authorList>
            <person name="Alioto T."/>
            <person name="Alioto T."/>
            <person name="Gomez Garrido J."/>
        </authorList>
    </citation>
    <scope>NUCLEOTIDE SEQUENCE [LARGE SCALE GENOMIC DNA]</scope>
</reference>
<dbReference type="Gene3D" id="1.25.40.10">
    <property type="entry name" value="Tetratricopeptide repeat domain"/>
    <property type="match status" value="1"/>
</dbReference>
<evidence type="ECO:0000313" key="28">
    <source>
        <dbReference type="EMBL" id="CAB3359260.1"/>
    </source>
</evidence>
<comment type="similarity">
    <text evidence="17">Belongs to the NUP153 family.</text>
</comment>
<gene>
    <name evidence="28" type="ORF">CLODIP_2_CD05222</name>
</gene>
<keyword evidence="8 21" id="KW-0863">Zinc-finger</keyword>
<dbReference type="GO" id="GO:0051028">
    <property type="term" value="P:mRNA transport"/>
    <property type="evidence" value="ECO:0007669"/>
    <property type="project" value="UniProtKB-KW"/>
</dbReference>
<dbReference type="PROSITE" id="PS50199">
    <property type="entry name" value="ZF_RANBP2_2"/>
    <property type="match status" value="2"/>
</dbReference>
<keyword evidence="6" id="KW-0479">Metal-binding</keyword>
<feature type="compositionally biased region" description="Polar residues" evidence="24">
    <location>
        <begin position="1547"/>
        <end position="1565"/>
    </location>
</feature>
<feature type="region of interest" description="Disordered" evidence="24">
    <location>
        <begin position="1547"/>
        <end position="1571"/>
    </location>
</feature>